<keyword evidence="1" id="KW-0067">ATP-binding</keyword>
<dbReference type="PANTHER" id="PTHR21621">
    <property type="entry name" value="RIBOSOMAL PROTEIN S6 MODIFICATION PROTEIN"/>
    <property type="match status" value="1"/>
</dbReference>
<dbReference type="PANTHER" id="PTHR21621:SF0">
    <property type="entry name" value="BETA-CITRYLGLUTAMATE SYNTHASE B-RELATED"/>
    <property type="match status" value="1"/>
</dbReference>
<gene>
    <name evidence="3" type="ORF">E6H04_01995</name>
</gene>
<dbReference type="InterPro" id="IPR011761">
    <property type="entry name" value="ATP-grasp"/>
</dbReference>
<dbReference type="PROSITE" id="PS50975">
    <property type="entry name" value="ATP_GRASP"/>
    <property type="match status" value="1"/>
</dbReference>
<proteinExistence type="predicted"/>
<dbReference type="SUPFAM" id="SSF56059">
    <property type="entry name" value="Glutathione synthetase ATP-binding domain-like"/>
    <property type="match status" value="1"/>
</dbReference>
<dbReference type="GO" id="GO:0018169">
    <property type="term" value="F:ribosomal S6-glutamic acid ligase activity"/>
    <property type="evidence" value="ECO:0007669"/>
    <property type="project" value="TreeGrafter"/>
</dbReference>
<name>A0A537JKA8_9BACT</name>
<reference evidence="3 4" key="1">
    <citation type="journal article" date="2019" name="Nat. Microbiol.">
        <title>Mediterranean grassland soil C-N compound turnover is dependent on rainfall and depth, and is mediated by genomically divergent microorganisms.</title>
        <authorList>
            <person name="Diamond S."/>
            <person name="Andeer P.F."/>
            <person name="Li Z."/>
            <person name="Crits-Christoph A."/>
            <person name="Burstein D."/>
            <person name="Anantharaman K."/>
            <person name="Lane K.R."/>
            <person name="Thomas B.C."/>
            <person name="Pan C."/>
            <person name="Northen T.R."/>
            <person name="Banfield J.F."/>
        </authorList>
    </citation>
    <scope>NUCLEOTIDE SEQUENCE [LARGE SCALE GENOMIC DNA]</scope>
    <source>
        <strain evidence="3">NP_7</strain>
    </source>
</reference>
<dbReference type="GO" id="GO:0005737">
    <property type="term" value="C:cytoplasm"/>
    <property type="evidence" value="ECO:0007669"/>
    <property type="project" value="TreeGrafter"/>
</dbReference>
<protein>
    <recommendedName>
        <fullName evidence="2">ATP-grasp domain-containing protein</fullName>
    </recommendedName>
</protein>
<evidence type="ECO:0000313" key="3">
    <source>
        <dbReference type="EMBL" id="TMI83985.1"/>
    </source>
</evidence>
<feature type="domain" description="ATP-grasp" evidence="2">
    <location>
        <begin position="84"/>
        <end position="283"/>
    </location>
</feature>
<organism evidence="3 4">
    <name type="scientific">Candidatus Segetimicrobium genomatis</name>
    <dbReference type="NCBI Taxonomy" id="2569760"/>
    <lineage>
        <taxon>Bacteria</taxon>
        <taxon>Bacillati</taxon>
        <taxon>Candidatus Sysuimicrobiota</taxon>
        <taxon>Candidatus Sysuimicrobiia</taxon>
        <taxon>Candidatus Sysuimicrobiales</taxon>
        <taxon>Candidatus Segetimicrobiaceae</taxon>
        <taxon>Candidatus Segetimicrobium</taxon>
    </lineage>
</organism>
<dbReference type="GO" id="GO:0005524">
    <property type="term" value="F:ATP binding"/>
    <property type="evidence" value="ECO:0007669"/>
    <property type="project" value="UniProtKB-UniRule"/>
</dbReference>
<dbReference type="GO" id="GO:0009432">
    <property type="term" value="P:SOS response"/>
    <property type="evidence" value="ECO:0007669"/>
    <property type="project" value="TreeGrafter"/>
</dbReference>
<evidence type="ECO:0000259" key="2">
    <source>
        <dbReference type="PROSITE" id="PS50975"/>
    </source>
</evidence>
<dbReference type="Proteomes" id="UP000320048">
    <property type="component" value="Unassembled WGS sequence"/>
</dbReference>
<accession>A0A537JKA8</accession>
<dbReference type="Gene3D" id="3.30.470.20">
    <property type="entry name" value="ATP-grasp fold, B domain"/>
    <property type="match status" value="1"/>
</dbReference>
<keyword evidence="1" id="KW-0547">Nucleotide-binding</keyword>
<evidence type="ECO:0000256" key="1">
    <source>
        <dbReference type="PROSITE-ProRule" id="PRU00409"/>
    </source>
</evidence>
<dbReference type="GO" id="GO:0046872">
    <property type="term" value="F:metal ion binding"/>
    <property type="evidence" value="ECO:0007669"/>
    <property type="project" value="InterPro"/>
</dbReference>
<dbReference type="AlphaFoldDB" id="A0A537JKA8"/>
<comment type="caution">
    <text evidence="3">The sequence shown here is derived from an EMBL/GenBank/DDBJ whole genome shotgun (WGS) entry which is preliminary data.</text>
</comment>
<dbReference type="EMBL" id="VBAO01000052">
    <property type="protein sequence ID" value="TMI83985.1"/>
    <property type="molecule type" value="Genomic_DNA"/>
</dbReference>
<evidence type="ECO:0000313" key="4">
    <source>
        <dbReference type="Proteomes" id="UP000320048"/>
    </source>
</evidence>
<sequence>MGREWSFPPAFIEEVNRRREGVVAEYVTLGGTRMGDPCPYAVIVDRISHEVPYYRTYLKHAVLQGAAVVNNPFMWSADDKFFEASLATSLGVASPRTVVLPNKEYVPGIVHPDSLRNLSYPIDWRALIEDVGLPCVLKDAHGGGWKDVYICRSLDEVIFQYDRSGLSTMILQEFIRWDQYVRCLCLGREEVLPMKYDPRERRYLVEHAHLTPELGRRIVADSLTLVRALGYDMNTVEWAIRDGTPYAIDFMNPAPDMDVNSLTPPYFEWAVTHMASMVTRLAMRPRPRAEARWDAFLRSTPRPAGDRMEVHPGGQGSD</sequence>